<dbReference type="Pfam" id="PF00931">
    <property type="entry name" value="NB-ARC"/>
    <property type="match status" value="1"/>
</dbReference>
<keyword evidence="7" id="KW-1185">Reference proteome</keyword>
<dbReference type="InterPro" id="IPR027417">
    <property type="entry name" value="P-loop_NTPase"/>
</dbReference>
<evidence type="ECO:0008006" key="8">
    <source>
        <dbReference type="Google" id="ProtNLM"/>
    </source>
</evidence>
<keyword evidence="3" id="KW-0611">Plant defense</keyword>
<gene>
    <name evidence="6" type="ORF">GOP47_0021726</name>
</gene>
<protein>
    <recommendedName>
        <fullName evidence="8">NB-ARC domain-containing protein</fullName>
    </recommendedName>
</protein>
<dbReference type="GO" id="GO:0006952">
    <property type="term" value="P:defense response"/>
    <property type="evidence" value="ECO:0007669"/>
    <property type="project" value="UniProtKB-KW"/>
</dbReference>
<sequence>MAEALIIGAAFNDLYAILRDAVVQVAWCRKYCRALQQDLDMHHPIFLQICSNFHTPAPSDWEHRFLLGFLYKLGEGKSLVESCLQLKFGWVNAVSRIRYSRKILKLREDILQHLQQLSALNTLQLQQINIGLQDVREQQGSCRSDGCPQEWQPIIAHKLGESLLLSNNDKGHTITIVEGMGGIGKTTLALSICKDPEIRGFFDDRIHFFCVSQSPDMKSLLSTIWKEVLDLLNESNAENLFCHWAFGQNFIPAWVEEPQVVKEVISECKGLPLALRVIGTSLSTSAGQSPATYWRVARDKLRDAKPLGEYHKDALLGRLRTSIDALDPMLQECFVDLGAYPEDSEWSTDALLDVWVYVRGMEWVDAVLALVELASRSLLDFPEIVTSVDIGHALESNRAGGLRFSQHDVMRDLALQLGAKDHPPSHRKRLVMPRRSKNIPSDWQSEEAAMAEVISIHTGGITEEQGWPTSLAFPHARMLFLQYFQDGFINNDLPPFLSSMCRLKVLFIRGAGLTMASSTFEGLFELQSLHVEGVDGVSCLSGTNLPKLEKLRLIEVDEIRTSLIHGLSQYLKVLEVDGLELEELPEKLGELRALTYISLSQCYQLINLPQSFGDLNNLHTLALYYCFSLSHLPTRFGLLVALKKLDMSWCKCLQDLPEDFGCLVSLEILILANCRSLKELPQCFGWLNNLKELDLSGCEKLKGLPGINVGQLGRLKKLDLSHCFGMEKLPESFGNLHGLEHLMMKDCTSLRHLPVSFGELRSLQYLSLDWCRRLQDLPVSFGQLSGLRTLKMRKLWTLKSLPAAILGRLVGGSLERVECNERLVPHWKALYPPSHPALPKFNGEVA</sequence>
<dbReference type="Proteomes" id="UP000886520">
    <property type="component" value="Chromosome 21"/>
</dbReference>
<keyword evidence="1" id="KW-0150">Chloroplast</keyword>
<dbReference type="OrthoDB" id="1357022at2759"/>
<name>A0A9D4U9S2_ADICA</name>
<accession>A0A9D4U9S2</accession>
<dbReference type="Pfam" id="PF23598">
    <property type="entry name" value="LRR_14"/>
    <property type="match status" value="1"/>
</dbReference>
<dbReference type="Gene3D" id="3.80.10.10">
    <property type="entry name" value="Ribonuclease Inhibitor"/>
    <property type="match status" value="2"/>
</dbReference>
<evidence type="ECO:0000256" key="2">
    <source>
        <dbReference type="ARBA" id="ARBA00022737"/>
    </source>
</evidence>
<dbReference type="InterPro" id="IPR032675">
    <property type="entry name" value="LRR_dom_sf"/>
</dbReference>
<reference evidence="6" key="1">
    <citation type="submission" date="2021-01" db="EMBL/GenBank/DDBJ databases">
        <title>Adiantum capillus-veneris genome.</title>
        <authorList>
            <person name="Fang Y."/>
            <person name="Liao Q."/>
        </authorList>
    </citation>
    <scope>NUCLEOTIDE SEQUENCE</scope>
    <source>
        <strain evidence="6">H3</strain>
        <tissue evidence="6">Leaf</tissue>
    </source>
</reference>
<dbReference type="InterPro" id="IPR002182">
    <property type="entry name" value="NB-ARC"/>
</dbReference>
<evidence type="ECO:0000259" key="5">
    <source>
        <dbReference type="Pfam" id="PF23598"/>
    </source>
</evidence>
<evidence type="ECO:0000256" key="3">
    <source>
        <dbReference type="ARBA" id="ARBA00022821"/>
    </source>
</evidence>
<dbReference type="InterPro" id="IPR055414">
    <property type="entry name" value="LRR_R13L4/SHOC2-like"/>
</dbReference>
<dbReference type="PANTHER" id="PTHR36766">
    <property type="entry name" value="PLANT BROAD-SPECTRUM MILDEW RESISTANCE PROTEIN RPW8"/>
    <property type="match status" value="1"/>
</dbReference>
<dbReference type="GO" id="GO:0043531">
    <property type="term" value="F:ADP binding"/>
    <property type="evidence" value="ECO:0007669"/>
    <property type="project" value="InterPro"/>
</dbReference>
<dbReference type="InterPro" id="IPR036388">
    <property type="entry name" value="WH-like_DNA-bd_sf"/>
</dbReference>
<evidence type="ECO:0000256" key="1">
    <source>
        <dbReference type="ARBA" id="ARBA00022528"/>
    </source>
</evidence>
<dbReference type="EMBL" id="JABFUD020000021">
    <property type="protein sequence ID" value="KAI5063179.1"/>
    <property type="molecule type" value="Genomic_DNA"/>
</dbReference>
<keyword evidence="2" id="KW-0677">Repeat</keyword>
<organism evidence="6 7">
    <name type="scientific">Adiantum capillus-veneris</name>
    <name type="common">Maidenhair fern</name>
    <dbReference type="NCBI Taxonomy" id="13818"/>
    <lineage>
        <taxon>Eukaryota</taxon>
        <taxon>Viridiplantae</taxon>
        <taxon>Streptophyta</taxon>
        <taxon>Embryophyta</taxon>
        <taxon>Tracheophyta</taxon>
        <taxon>Polypodiopsida</taxon>
        <taxon>Polypodiidae</taxon>
        <taxon>Polypodiales</taxon>
        <taxon>Pteridineae</taxon>
        <taxon>Pteridaceae</taxon>
        <taxon>Vittarioideae</taxon>
        <taxon>Adiantum</taxon>
    </lineage>
</organism>
<dbReference type="PANTHER" id="PTHR36766:SF30">
    <property type="entry name" value="TIR-NBS TYPE DISEASE RESISTANCE PROTEIN-RELATED"/>
    <property type="match status" value="1"/>
</dbReference>
<dbReference type="SUPFAM" id="SSF52540">
    <property type="entry name" value="P-loop containing nucleoside triphosphate hydrolases"/>
    <property type="match status" value="1"/>
</dbReference>
<dbReference type="PRINTS" id="PR00364">
    <property type="entry name" value="DISEASERSIST"/>
</dbReference>
<dbReference type="AlphaFoldDB" id="A0A9D4U9S2"/>
<proteinExistence type="predicted"/>
<dbReference type="Gene3D" id="3.40.50.300">
    <property type="entry name" value="P-loop containing nucleotide triphosphate hydrolases"/>
    <property type="match status" value="1"/>
</dbReference>
<comment type="caution">
    <text evidence="6">The sequence shown here is derived from an EMBL/GenBank/DDBJ whole genome shotgun (WGS) entry which is preliminary data.</text>
</comment>
<dbReference type="Gene3D" id="1.10.10.10">
    <property type="entry name" value="Winged helix-like DNA-binding domain superfamily/Winged helix DNA-binding domain"/>
    <property type="match status" value="1"/>
</dbReference>
<dbReference type="SUPFAM" id="SSF52058">
    <property type="entry name" value="L domain-like"/>
    <property type="match status" value="2"/>
</dbReference>
<feature type="domain" description="Disease resistance R13L4/SHOC-2-like LRR" evidence="5">
    <location>
        <begin position="690"/>
        <end position="795"/>
    </location>
</feature>
<feature type="domain" description="NB-ARC" evidence="4">
    <location>
        <begin position="165"/>
        <end position="231"/>
    </location>
</feature>
<evidence type="ECO:0000313" key="7">
    <source>
        <dbReference type="Proteomes" id="UP000886520"/>
    </source>
</evidence>
<evidence type="ECO:0000313" key="6">
    <source>
        <dbReference type="EMBL" id="KAI5063179.1"/>
    </source>
</evidence>
<keyword evidence="1" id="KW-0934">Plastid</keyword>
<evidence type="ECO:0000259" key="4">
    <source>
        <dbReference type="Pfam" id="PF00931"/>
    </source>
</evidence>